<accession>A0ABD3VTZ6</accession>
<comment type="caution">
    <text evidence="1">The sequence shown here is derived from an EMBL/GenBank/DDBJ whole genome shotgun (WGS) entry which is preliminary data.</text>
</comment>
<dbReference type="Proteomes" id="UP001634394">
    <property type="component" value="Unassembled WGS sequence"/>
</dbReference>
<organism evidence="1 2">
    <name type="scientific">Sinanodonta woodiana</name>
    <name type="common">Chinese pond mussel</name>
    <name type="synonym">Anodonta woodiana</name>
    <dbReference type="NCBI Taxonomy" id="1069815"/>
    <lineage>
        <taxon>Eukaryota</taxon>
        <taxon>Metazoa</taxon>
        <taxon>Spiralia</taxon>
        <taxon>Lophotrochozoa</taxon>
        <taxon>Mollusca</taxon>
        <taxon>Bivalvia</taxon>
        <taxon>Autobranchia</taxon>
        <taxon>Heteroconchia</taxon>
        <taxon>Palaeoheterodonta</taxon>
        <taxon>Unionida</taxon>
        <taxon>Unionoidea</taxon>
        <taxon>Unionidae</taxon>
        <taxon>Unioninae</taxon>
        <taxon>Sinanodonta</taxon>
    </lineage>
</organism>
<proteinExistence type="predicted"/>
<protein>
    <submittedName>
        <fullName evidence="1">Uncharacterized protein</fullName>
    </submittedName>
</protein>
<name>A0ABD3VTZ6_SINWO</name>
<dbReference type="AlphaFoldDB" id="A0ABD3VTZ6"/>
<evidence type="ECO:0000313" key="2">
    <source>
        <dbReference type="Proteomes" id="UP001634394"/>
    </source>
</evidence>
<dbReference type="EMBL" id="JBJQND010000010">
    <property type="protein sequence ID" value="KAL3863845.1"/>
    <property type="molecule type" value="Genomic_DNA"/>
</dbReference>
<gene>
    <name evidence="1" type="ORF">ACJMK2_005573</name>
</gene>
<evidence type="ECO:0000313" key="1">
    <source>
        <dbReference type="EMBL" id="KAL3863845.1"/>
    </source>
</evidence>
<sequence length="236" mass="26338">MSADDKAQDTVDGFLGLKDKGHYSPRNLEIQDWGPGGPSDATCDSTDSIDIVSTLMRETNSSLWRCGLRKMLKVDTKFQLKVINFLKDFIRQSVHARKRGFDVRVDVDFDDIAKQVEHTDLQNICEGLNLKTSIAESGNTRQLEVRTGMNTTLISLEAFHSLLERISVLQSDTLVKLTTLDGSEGLQLYESQCCSHESQGKNIKKMTATFSDINSDDCKTVIKCLFATADTLVTYL</sequence>
<reference evidence="1 2" key="1">
    <citation type="submission" date="2024-11" db="EMBL/GenBank/DDBJ databases">
        <title>Chromosome-level genome assembly of the freshwater bivalve Anodonta woodiana.</title>
        <authorList>
            <person name="Chen X."/>
        </authorList>
    </citation>
    <scope>NUCLEOTIDE SEQUENCE [LARGE SCALE GENOMIC DNA]</scope>
    <source>
        <strain evidence="1">MN2024</strain>
        <tissue evidence="1">Gills</tissue>
    </source>
</reference>
<keyword evidence="2" id="KW-1185">Reference proteome</keyword>